<proteinExistence type="predicted"/>
<organism evidence="2 3">
    <name type="scientific">Macrosiphum euphorbiae</name>
    <name type="common">potato aphid</name>
    <dbReference type="NCBI Taxonomy" id="13131"/>
    <lineage>
        <taxon>Eukaryota</taxon>
        <taxon>Metazoa</taxon>
        <taxon>Ecdysozoa</taxon>
        <taxon>Arthropoda</taxon>
        <taxon>Hexapoda</taxon>
        <taxon>Insecta</taxon>
        <taxon>Pterygota</taxon>
        <taxon>Neoptera</taxon>
        <taxon>Paraneoptera</taxon>
        <taxon>Hemiptera</taxon>
        <taxon>Sternorrhyncha</taxon>
        <taxon>Aphidomorpha</taxon>
        <taxon>Aphidoidea</taxon>
        <taxon>Aphididae</taxon>
        <taxon>Macrosiphini</taxon>
        <taxon>Macrosiphum</taxon>
    </lineage>
</organism>
<dbReference type="GO" id="GO:0003676">
    <property type="term" value="F:nucleic acid binding"/>
    <property type="evidence" value="ECO:0007669"/>
    <property type="project" value="InterPro"/>
</dbReference>
<keyword evidence="3" id="KW-1185">Reference proteome</keyword>
<name>A0AAV0XQK1_9HEMI</name>
<accession>A0AAV0XQK1</accession>
<dbReference type="Pfam" id="PF16087">
    <property type="entry name" value="DUF4817"/>
    <property type="match status" value="1"/>
</dbReference>
<evidence type="ECO:0000313" key="3">
    <source>
        <dbReference type="Proteomes" id="UP001160148"/>
    </source>
</evidence>
<feature type="domain" description="DUF4817" evidence="1">
    <location>
        <begin position="1"/>
        <end position="45"/>
    </location>
</feature>
<dbReference type="EMBL" id="CARXXK010000560">
    <property type="protein sequence ID" value="CAI6370760.1"/>
    <property type="molecule type" value="Genomic_DNA"/>
</dbReference>
<dbReference type="Proteomes" id="UP001160148">
    <property type="component" value="Unassembled WGS sequence"/>
</dbReference>
<dbReference type="InterPro" id="IPR036397">
    <property type="entry name" value="RNaseH_sf"/>
</dbReference>
<reference evidence="2 3" key="1">
    <citation type="submission" date="2023-01" db="EMBL/GenBank/DDBJ databases">
        <authorList>
            <person name="Whitehead M."/>
        </authorList>
    </citation>
    <scope>NUCLEOTIDE SEQUENCE [LARGE SCALE GENOMIC DNA]</scope>
</reference>
<dbReference type="PANTHER" id="PTHR47326:SF1">
    <property type="entry name" value="HTH PSQ-TYPE DOMAIN-CONTAINING PROTEIN"/>
    <property type="match status" value="1"/>
</dbReference>
<protein>
    <recommendedName>
        <fullName evidence="1">DUF4817 domain-containing protein</fullName>
    </recommendedName>
</protein>
<gene>
    <name evidence="2" type="ORF">MEUPH1_LOCUS24846</name>
</gene>
<evidence type="ECO:0000259" key="1">
    <source>
        <dbReference type="Pfam" id="PF16087"/>
    </source>
</evidence>
<evidence type="ECO:0000313" key="2">
    <source>
        <dbReference type="EMBL" id="CAI6370760.1"/>
    </source>
</evidence>
<dbReference type="AlphaFoldDB" id="A0AAV0XQK1"/>
<dbReference type="PANTHER" id="PTHR47326">
    <property type="entry name" value="TRANSPOSABLE ELEMENT TC3 TRANSPOSASE-LIKE PROTEIN"/>
    <property type="match status" value="1"/>
</dbReference>
<sequence length="326" mass="38411">MIFVYHECNNNSRKSLELYRERFPTRNQPSRMIFSRLVNCLKKTGHFPDGKHQSHMRNVTHIAAEENVITYFIAFPNTSLSKASKDLGIPKTSVHRILKRQNMFPYKIHIVQHLRATDYDKRMNFIAWFKVMMEDDPSLINKILWTDECKFQNNGILNRQNSRYWSEKNPCWMRESKFQVMWSINVWCGIIGDTLVGPYFFEGILTGEKYLHFLQNILPILLEDVPLDVRTDMYFQQDGCPAHNAKIVKAFLNDTFGEKWIGTVGPIPWPPRSPDLTYINDMKEKIKSACFELSKETLKNSTGRKLMERFENCMQEAGHQFEHLMQ</sequence>
<comment type="caution">
    <text evidence="2">The sequence shown here is derived from an EMBL/GenBank/DDBJ whole genome shotgun (WGS) entry which is preliminary data.</text>
</comment>
<dbReference type="Gene3D" id="3.30.420.10">
    <property type="entry name" value="Ribonuclease H-like superfamily/Ribonuclease H"/>
    <property type="match status" value="1"/>
</dbReference>
<dbReference type="InterPro" id="IPR032135">
    <property type="entry name" value="DUF4817"/>
</dbReference>